<organism evidence="1">
    <name type="scientific">Timema monikensis</name>
    <dbReference type="NCBI Taxonomy" id="170555"/>
    <lineage>
        <taxon>Eukaryota</taxon>
        <taxon>Metazoa</taxon>
        <taxon>Ecdysozoa</taxon>
        <taxon>Arthropoda</taxon>
        <taxon>Hexapoda</taxon>
        <taxon>Insecta</taxon>
        <taxon>Pterygota</taxon>
        <taxon>Neoptera</taxon>
        <taxon>Polyneoptera</taxon>
        <taxon>Phasmatodea</taxon>
        <taxon>Timematodea</taxon>
        <taxon>Timematoidea</taxon>
        <taxon>Timematidae</taxon>
        <taxon>Timema</taxon>
    </lineage>
</organism>
<evidence type="ECO:0000313" key="1">
    <source>
        <dbReference type="EMBL" id="CAD7434137.1"/>
    </source>
</evidence>
<dbReference type="AlphaFoldDB" id="A0A7R9EHJ8"/>
<proteinExistence type="predicted"/>
<sequence length="126" mass="14774">MDLKEMGCNEVDWLELAGNVAMSYRVPDAIEWEYVMEKQSRISTHHFQRDLSMSESQLDLKPSHSPSCAPLTPESRAKRLFEPVLRTSGLQVRREEETISGFNFTVWFKLCYLWGKEWFPWILTTA</sequence>
<protein>
    <submittedName>
        <fullName evidence="1">Uncharacterized protein</fullName>
    </submittedName>
</protein>
<gene>
    <name evidence="1" type="ORF">TMSB3V08_LOCUS10794</name>
</gene>
<name>A0A7R9EHJ8_9NEOP</name>
<reference evidence="1" key="1">
    <citation type="submission" date="2020-11" db="EMBL/GenBank/DDBJ databases">
        <authorList>
            <person name="Tran Van P."/>
        </authorList>
    </citation>
    <scope>NUCLEOTIDE SEQUENCE</scope>
</reference>
<dbReference type="EMBL" id="OB797158">
    <property type="protein sequence ID" value="CAD7434137.1"/>
    <property type="molecule type" value="Genomic_DNA"/>
</dbReference>
<accession>A0A7R9EHJ8</accession>